<protein>
    <submittedName>
        <fullName evidence="5">Winged helix-turn-helix transcriptional regulator</fullName>
    </submittedName>
</protein>
<dbReference type="CDD" id="cd00090">
    <property type="entry name" value="HTH_ARSR"/>
    <property type="match status" value="1"/>
</dbReference>
<name>A0A7C9TPV6_9MICO</name>
<evidence type="ECO:0000259" key="4">
    <source>
        <dbReference type="PROSITE" id="PS50987"/>
    </source>
</evidence>
<dbReference type="AlphaFoldDB" id="A0A7C9TPV6"/>
<dbReference type="Pfam" id="PF01022">
    <property type="entry name" value="HTH_5"/>
    <property type="match status" value="1"/>
</dbReference>
<dbReference type="Gene3D" id="1.10.10.10">
    <property type="entry name" value="Winged helix-like DNA-binding domain superfamily/Winged helix DNA-binding domain"/>
    <property type="match status" value="1"/>
</dbReference>
<dbReference type="NCBIfam" id="NF033788">
    <property type="entry name" value="HTH_metalloreg"/>
    <property type="match status" value="1"/>
</dbReference>
<keyword evidence="3" id="KW-0804">Transcription</keyword>
<keyword evidence="2" id="KW-0238">DNA-binding</keyword>
<dbReference type="RefSeq" id="WP_163472692.1">
    <property type="nucleotide sequence ID" value="NZ_JAAGWZ010000002.1"/>
</dbReference>
<dbReference type="PROSITE" id="PS50987">
    <property type="entry name" value="HTH_ARSR_2"/>
    <property type="match status" value="1"/>
</dbReference>
<keyword evidence="6" id="KW-1185">Reference proteome</keyword>
<evidence type="ECO:0000256" key="1">
    <source>
        <dbReference type="ARBA" id="ARBA00023015"/>
    </source>
</evidence>
<dbReference type="PRINTS" id="PR00778">
    <property type="entry name" value="HTHARSR"/>
</dbReference>
<reference evidence="5 6" key="1">
    <citation type="journal article" date="2014" name="Int. J. Syst. Evol. Microbiol.">
        <title>Description of Galbitalea soli gen. nov., sp. nov., and Frondihabitans sucicola sp. nov.</title>
        <authorList>
            <person name="Kim S.J."/>
            <person name="Lim J.M."/>
            <person name="Ahn J.H."/>
            <person name="Weon H.Y."/>
            <person name="Hamada M."/>
            <person name="Suzuki K."/>
            <person name="Ahn T.Y."/>
            <person name="Kwon S.W."/>
        </authorList>
    </citation>
    <scope>NUCLEOTIDE SEQUENCE [LARGE SCALE GENOMIC DNA]</scope>
    <source>
        <strain evidence="5 6">NBRC 108727</strain>
    </source>
</reference>
<dbReference type="SUPFAM" id="SSF46785">
    <property type="entry name" value="Winged helix' DNA-binding domain"/>
    <property type="match status" value="1"/>
</dbReference>
<dbReference type="InterPro" id="IPR011991">
    <property type="entry name" value="ArsR-like_HTH"/>
</dbReference>
<organism evidence="5 6">
    <name type="scientific">Galbitalea soli</name>
    <dbReference type="NCBI Taxonomy" id="1268042"/>
    <lineage>
        <taxon>Bacteria</taxon>
        <taxon>Bacillati</taxon>
        <taxon>Actinomycetota</taxon>
        <taxon>Actinomycetes</taxon>
        <taxon>Micrococcales</taxon>
        <taxon>Microbacteriaceae</taxon>
        <taxon>Galbitalea</taxon>
    </lineage>
</organism>
<dbReference type="InterPro" id="IPR036390">
    <property type="entry name" value="WH_DNA-bd_sf"/>
</dbReference>
<evidence type="ECO:0000313" key="5">
    <source>
        <dbReference type="EMBL" id="NEM90996.1"/>
    </source>
</evidence>
<dbReference type="SMART" id="SM00418">
    <property type="entry name" value="HTH_ARSR"/>
    <property type="match status" value="1"/>
</dbReference>
<accession>A0A7C9TPV6</accession>
<dbReference type="GO" id="GO:0003700">
    <property type="term" value="F:DNA-binding transcription factor activity"/>
    <property type="evidence" value="ECO:0007669"/>
    <property type="project" value="InterPro"/>
</dbReference>
<feature type="domain" description="HTH arsR-type" evidence="4">
    <location>
        <begin position="1"/>
        <end position="94"/>
    </location>
</feature>
<dbReference type="EMBL" id="JAAGWZ010000002">
    <property type="protein sequence ID" value="NEM90996.1"/>
    <property type="molecule type" value="Genomic_DNA"/>
</dbReference>
<dbReference type="GO" id="GO:0003677">
    <property type="term" value="F:DNA binding"/>
    <property type="evidence" value="ECO:0007669"/>
    <property type="project" value="UniProtKB-KW"/>
</dbReference>
<dbReference type="InterPro" id="IPR001845">
    <property type="entry name" value="HTH_ArsR_DNA-bd_dom"/>
</dbReference>
<dbReference type="InterPro" id="IPR036388">
    <property type="entry name" value="WH-like_DNA-bd_sf"/>
</dbReference>
<evidence type="ECO:0000256" key="2">
    <source>
        <dbReference type="ARBA" id="ARBA00023125"/>
    </source>
</evidence>
<evidence type="ECO:0000313" key="6">
    <source>
        <dbReference type="Proteomes" id="UP000479756"/>
    </source>
</evidence>
<proteinExistence type="predicted"/>
<evidence type="ECO:0000256" key="3">
    <source>
        <dbReference type="ARBA" id="ARBA00023163"/>
    </source>
</evidence>
<dbReference type="PANTHER" id="PTHR33154:SF33">
    <property type="entry name" value="TRANSCRIPTIONAL REPRESSOR SDPR"/>
    <property type="match status" value="1"/>
</dbReference>
<keyword evidence="1" id="KW-0805">Transcription regulation</keyword>
<comment type="caution">
    <text evidence="5">The sequence shown here is derived from an EMBL/GenBank/DDBJ whole genome shotgun (WGS) entry which is preliminary data.</text>
</comment>
<dbReference type="InterPro" id="IPR051081">
    <property type="entry name" value="HTH_MetalResp_TranReg"/>
</dbReference>
<dbReference type="PANTHER" id="PTHR33154">
    <property type="entry name" value="TRANSCRIPTIONAL REGULATOR, ARSR FAMILY"/>
    <property type="match status" value="1"/>
</dbReference>
<gene>
    <name evidence="5" type="ORF">G3T37_06460</name>
</gene>
<sequence length="151" mass="16475">MADIFDVVADPTRRELLSLLLTVRATTAGGEVSVGGIVTELGLSQPTVSKHLRVLRDHGLVTVREEGQHRYYRLDTAPLDELEGWLLPFIEAGFSGAGEQDAGSAVYRAWAGAETGERLGRAVAETSYRARTAVEDARERALAGIRRLSRR</sequence>
<dbReference type="Proteomes" id="UP000479756">
    <property type="component" value="Unassembled WGS sequence"/>
</dbReference>